<reference evidence="2" key="1">
    <citation type="journal article" date="2020" name="Stud. Mycol.">
        <title>101 Dothideomycetes genomes: a test case for predicting lifestyles and emergence of pathogens.</title>
        <authorList>
            <person name="Haridas S."/>
            <person name="Albert R."/>
            <person name="Binder M."/>
            <person name="Bloem J."/>
            <person name="Labutti K."/>
            <person name="Salamov A."/>
            <person name="Andreopoulos B."/>
            <person name="Baker S."/>
            <person name="Barry K."/>
            <person name="Bills G."/>
            <person name="Bluhm B."/>
            <person name="Cannon C."/>
            <person name="Castanera R."/>
            <person name="Culley D."/>
            <person name="Daum C."/>
            <person name="Ezra D."/>
            <person name="Gonzalez J."/>
            <person name="Henrissat B."/>
            <person name="Kuo A."/>
            <person name="Liang C."/>
            <person name="Lipzen A."/>
            <person name="Lutzoni F."/>
            <person name="Magnuson J."/>
            <person name="Mondo S."/>
            <person name="Nolan M."/>
            <person name="Ohm R."/>
            <person name="Pangilinan J."/>
            <person name="Park H.-J."/>
            <person name="Ramirez L."/>
            <person name="Alfaro M."/>
            <person name="Sun H."/>
            <person name="Tritt A."/>
            <person name="Yoshinaga Y."/>
            <person name="Zwiers L.-H."/>
            <person name="Turgeon B."/>
            <person name="Goodwin S."/>
            <person name="Spatafora J."/>
            <person name="Crous P."/>
            <person name="Grigoriev I."/>
        </authorList>
    </citation>
    <scope>NUCLEOTIDE SEQUENCE</scope>
    <source>
        <strain evidence="2">HMLAC05119</strain>
    </source>
</reference>
<dbReference type="OrthoDB" id="5132818at2759"/>
<organism evidence="2 3">
    <name type="scientific">Ampelomyces quisqualis</name>
    <name type="common">Powdery mildew agent</name>
    <dbReference type="NCBI Taxonomy" id="50730"/>
    <lineage>
        <taxon>Eukaryota</taxon>
        <taxon>Fungi</taxon>
        <taxon>Dikarya</taxon>
        <taxon>Ascomycota</taxon>
        <taxon>Pezizomycotina</taxon>
        <taxon>Dothideomycetes</taxon>
        <taxon>Pleosporomycetidae</taxon>
        <taxon>Pleosporales</taxon>
        <taxon>Pleosporineae</taxon>
        <taxon>Phaeosphaeriaceae</taxon>
        <taxon>Ampelomyces</taxon>
    </lineage>
</organism>
<accession>A0A6A5QFA8</accession>
<evidence type="ECO:0000256" key="1">
    <source>
        <dbReference type="SAM" id="SignalP"/>
    </source>
</evidence>
<keyword evidence="1" id="KW-0732">Signal</keyword>
<dbReference type="Proteomes" id="UP000800096">
    <property type="component" value="Unassembled WGS sequence"/>
</dbReference>
<name>A0A6A5QFA8_AMPQU</name>
<dbReference type="EMBL" id="ML979138">
    <property type="protein sequence ID" value="KAF1914022.1"/>
    <property type="molecule type" value="Genomic_DNA"/>
</dbReference>
<dbReference type="AlphaFoldDB" id="A0A6A5QFA8"/>
<proteinExistence type="predicted"/>
<gene>
    <name evidence="2" type="ORF">BDU57DRAFT_331056</name>
</gene>
<keyword evidence="3" id="KW-1185">Reference proteome</keyword>
<sequence>MNVFLPSRLALWASATAISLPYACKAQNTTNSTDIDRCHSLGEFSSSAIVNSTGSQSFRWSSQEKDWYFTTTFNDTRDPLLVGGLQDLEGYISAPADTEAEVCVYMMRGVNTTGGGGDGCEGVLSQSCVDWLTKTVTYAPWNDGRRERCANTPQREEVETTCGGDVGFYASTVTPELIQPHMYHLVSTREFYANGLPDSQVYWYRHVTDELRSIG</sequence>
<protein>
    <submittedName>
        <fullName evidence="2">Uncharacterized protein</fullName>
    </submittedName>
</protein>
<evidence type="ECO:0000313" key="3">
    <source>
        <dbReference type="Proteomes" id="UP000800096"/>
    </source>
</evidence>
<feature type="chain" id="PRO_5025619144" evidence="1">
    <location>
        <begin position="27"/>
        <end position="215"/>
    </location>
</feature>
<evidence type="ECO:0000313" key="2">
    <source>
        <dbReference type="EMBL" id="KAF1914022.1"/>
    </source>
</evidence>
<feature type="signal peptide" evidence="1">
    <location>
        <begin position="1"/>
        <end position="26"/>
    </location>
</feature>